<sequence>MRFLIECTYVYEHPQDNSGIQRVVRNIVNNLKQINASAECIPVILKNGKVYRVTQLTPPSKDRGVASMQTWLSQNHDRCARLRNRLWLSYAKRERQWPFHNAPLLRFCLRQCYRALSASLAIPQKLLALVSLNYVDQSRAIELECHAGDTLVLLDSSWHADFFSVAEGLKAKGVGIVSVIYDLIPLTHPQFCDEGLVRVFEQWFDWIIRTADGFIAISETISNQVQTEAQWRLGREVAAARWFDHFHLGSELDQANPAAVVRQDVQQMCKKRSVYLMVSTIEPRKNHAYLLKAFEALWAEGDEVALCFVGKIGWKTQELIDRIVNHPELGKRLFMFNDLSDRELEYCYSNSKALVFPSFVEGFGLPLVEAMQRGLPAMASDIPVFREIGGESMAYFGLSEPETLCRLVRNYENTGVFPAAKSLKEWRWLSWKDSAEQLMARITHRMAQNSQPQATPEQDADFGRV</sequence>
<reference evidence="3 4" key="1">
    <citation type="submission" date="2020-08" db="EMBL/GenBank/DDBJ databases">
        <title>Functional genomics of gut bacteria from endangered species of beetles.</title>
        <authorList>
            <person name="Carlos-Shanley C."/>
        </authorList>
    </citation>
    <scope>NUCLEOTIDE SEQUENCE [LARGE SCALE GENOMIC DNA]</scope>
    <source>
        <strain evidence="3 4">S00202</strain>
    </source>
</reference>
<name>A0A7X0BSP7_9PSED</name>
<dbReference type="EMBL" id="JACHLL010000001">
    <property type="protein sequence ID" value="MBB6340559.1"/>
    <property type="molecule type" value="Genomic_DNA"/>
</dbReference>
<dbReference type="PANTHER" id="PTHR46401">
    <property type="entry name" value="GLYCOSYLTRANSFERASE WBBK-RELATED"/>
    <property type="match status" value="1"/>
</dbReference>
<dbReference type="GO" id="GO:0016757">
    <property type="term" value="F:glycosyltransferase activity"/>
    <property type="evidence" value="ECO:0007669"/>
    <property type="project" value="UniProtKB-KW"/>
</dbReference>
<evidence type="ECO:0000259" key="2">
    <source>
        <dbReference type="Pfam" id="PF00534"/>
    </source>
</evidence>
<keyword evidence="3" id="KW-0328">Glycosyltransferase</keyword>
<proteinExistence type="predicted"/>
<comment type="caution">
    <text evidence="3">The sequence shown here is derived from an EMBL/GenBank/DDBJ whole genome shotgun (WGS) entry which is preliminary data.</text>
</comment>
<dbReference type="SUPFAM" id="SSF53756">
    <property type="entry name" value="UDP-Glycosyltransferase/glycogen phosphorylase"/>
    <property type="match status" value="1"/>
</dbReference>
<dbReference type="PANTHER" id="PTHR46401:SF9">
    <property type="entry name" value="MANNOSYLTRANSFERASE A"/>
    <property type="match status" value="1"/>
</dbReference>
<organism evidence="3 4">
    <name type="scientific">Pseudomonas fluvialis</name>
    <dbReference type="NCBI Taxonomy" id="1793966"/>
    <lineage>
        <taxon>Bacteria</taxon>
        <taxon>Pseudomonadati</taxon>
        <taxon>Pseudomonadota</taxon>
        <taxon>Gammaproteobacteria</taxon>
        <taxon>Pseudomonadales</taxon>
        <taxon>Pseudomonadaceae</taxon>
        <taxon>Pseudomonas</taxon>
    </lineage>
</organism>
<evidence type="ECO:0000313" key="4">
    <source>
        <dbReference type="Proteomes" id="UP000557193"/>
    </source>
</evidence>
<keyword evidence="3" id="KW-0808">Transferase</keyword>
<dbReference type="Pfam" id="PF00534">
    <property type="entry name" value="Glycos_transf_1"/>
    <property type="match status" value="1"/>
</dbReference>
<evidence type="ECO:0000256" key="1">
    <source>
        <dbReference type="SAM" id="MobiDB-lite"/>
    </source>
</evidence>
<dbReference type="Gene3D" id="3.40.50.2000">
    <property type="entry name" value="Glycogen Phosphorylase B"/>
    <property type="match status" value="1"/>
</dbReference>
<accession>A0A7X0BSP7</accession>
<dbReference type="CDD" id="cd03809">
    <property type="entry name" value="GT4_MtfB-like"/>
    <property type="match status" value="1"/>
</dbReference>
<dbReference type="InterPro" id="IPR001296">
    <property type="entry name" value="Glyco_trans_1"/>
</dbReference>
<protein>
    <submittedName>
        <fullName evidence="3">Alpha-1,2-rhamnosyltransferase</fullName>
        <ecNumber evidence="3">2.4.1.-</ecNumber>
    </submittedName>
</protein>
<keyword evidence="4" id="KW-1185">Reference proteome</keyword>
<gene>
    <name evidence="3" type="ORF">HNP49_000709</name>
</gene>
<evidence type="ECO:0000313" key="3">
    <source>
        <dbReference type="EMBL" id="MBB6340559.1"/>
    </source>
</evidence>
<dbReference type="EC" id="2.4.1.-" evidence="3"/>
<dbReference type="AlphaFoldDB" id="A0A7X0BSP7"/>
<dbReference type="RefSeq" id="WP_184680662.1">
    <property type="nucleotide sequence ID" value="NZ_JACHLL010000001.1"/>
</dbReference>
<feature type="domain" description="Glycosyl transferase family 1" evidence="2">
    <location>
        <begin position="270"/>
        <end position="388"/>
    </location>
</feature>
<dbReference type="Proteomes" id="UP000557193">
    <property type="component" value="Unassembled WGS sequence"/>
</dbReference>
<feature type="compositionally biased region" description="Polar residues" evidence="1">
    <location>
        <begin position="446"/>
        <end position="456"/>
    </location>
</feature>
<feature type="region of interest" description="Disordered" evidence="1">
    <location>
        <begin position="446"/>
        <end position="465"/>
    </location>
</feature>